<evidence type="ECO:0000313" key="2">
    <source>
        <dbReference type="Proteomes" id="UP001293593"/>
    </source>
</evidence>
<dbReference type="EMBL" id="JAWXYG010000022">
    <property type="protein sequence ID" value="KAK4252641.1"/>
    <property type="molecule type" value="Genomic_DNA"/>
</dbReference>
<reference evidence="1" key="1">
    <citation type="submission" date="2023-10" db="EMBL/GenBank/DDBJ databases">
        <title>Chromosome-level genome of the transformable northern wattle, Acacia crassicarpa.</title>
        <authorList>
            <person name="Massaro I."/>
            <person name="Sinha N.R."/>
            <person name="Poethig S."/>
            <person name="Leichty A.R."/>
        </authorList>
    </citation>
    <scope>NUCLEOTIDE SEQUENCE</scope>
    <source>
        <strain evidence="1">Acra3RX</strain>
        <tissue evidence="1">Leaf</tissue>
    </source>
</reference>
<accession>A0AAE1MAK3</accession>
<comment type="caution">
    <text evidence="1">The sequence shown here is derived from an EMBL/GenBank/DDBJ whole genome shotgun (WGS) entry which is preliminary data.</text>
</comment>
<gene>
    <name evidence="1" type="ORF">QN277_014386</name>
</gene>
<evidence type="ECO:0000313" key="1">
    <source>
        <dbReference type="EMBL" id="KAK4252641.1"/>
    </source>
</evidence>
<proteinExistence type="predicted"/>
<dbReference type="Proteomes" id="UP001293593">
    <property type="component" value="Unassembled WGS sequence"/>
</dbReference>
<protein>
    <submittedName>
        <fullName evidence="1">Uncharacterized protein</fullName>
    </submittedName>
</protein>
<dbReference type="AlphaFoldDB" id="A0AAE1MAK3"/>
<keyword evidence="2" id="KW-1185">Reference proteome</keyword>
<name>A0AAE1MAK3_9FABA</name>
<sequence length="22" mass="2459">MGSSIYSSLHTIKILPINKTRV</sequence>
<organism evidence="1 2">
    <name type="scientific">Acacia crassicarpa</name>
    <name type="common">northern wattle</name>
    <dbReference type="NCBI Taxonomy" id="499986"/>
    <lineage>
        <taxon>Eukaryota</taxon>
        <taxon>Viridiplantae</taxon>
        <taxon>Streptophyta</taxon>
        <taxon>Embryophyta</taxon>
        <taxon>Tracheophyta</taxon>
        <taxon>Spermatophyta</taxon>
        <taxon>Magnoliopsida</taxon>
        <taxon>eudicotyledons</taxon>
        <taxon>Gunneridae</taxon>
        <taxon>Pentapetalae</taxon>
        <taxon>rosids</taxon>
        <taxon>fabids</taxon>
        <taxon>Fabales</taxon>
        <taxon>Fabaceae</taxon>
        <taxon>Caesalpinioideae</taxon>
        <taxon>mimosoid clade</taxon>
        <taxon>Acacieae</taxon>
        <taxon>Acacia</taxon>
    </lineage>
</organism>